<proteinExistence type="predicted"/>
<feature type="region of interest" description="Disordered" evidence="1">
    <location>
        <begin position="25"/>
        <end position="69"/>
    </location>
</feature>
<protein>
    <submittedName>
        <fullName evidence="3">Uncharacterized protein</fullName>
    </submittedName>
</protein>
<dbReference type="RefSeq" id="WP_015882952.1">
    <property type="nucleotide sequence ID" value="NC_012669.1"/>
</dbReference>
<name>C5BWP6_BEUC1</name>
<dbReference type="Proteomes" id="UP000007962">
    <property type="component" value="Chromosome"/>
</dbReference>
<feature type="compositionally biased region" description="Low complexity" evidence="1">
    <location>
        <begin position="114"/>
        <end position="134"/>
    </location>
</feature>
<dbReference type="OrthoDB" id="5148308at2"/>
<gene>
    <name evidence="3" type="ordered locus">Bcav_2462</name>
</gene>
<dbReference type="KEGG" id="bcv:Bcav_2462"/>
<accession>C5BWP6</accession>
<dbReference type="AlphaFoldDB" id="C5BWP6"/>
<feature type="transmembrane region" description="Helical" evidence="2">
    <location>
        <begin position="74"/>
        <end position="92"/>
    </location>
</feature>
<evidence type="ECO:0000256" key="1">
    <source>
        <dbReference type="SAM" id="MobiDB-lite"/>
    </source>
</evidence>
<sequence length="303" mass="30572">MSESRRYEIGHVENGHILGTDGQWHPLPDAPNAATATQTLPHPTDGGAPAAPVEPAMPTPDASPAKKRSGAGKVVAIVVGSIAALIVVIAAASSGGSTPDEAAAPPPAVENTEDAPAAEAPAEADSASDAEAPADPAPAPAELTNGQYIVGTTIEPGRYSMVVEDGAFAHGYVDQQDGDTYLAQETGGEAGATLIVDIVDVPGSIVEFSGVTQITLATDADPAAPAELSNGQYIVGTTIEPGRYTMVVEDGAFAFGYVDQQDGDNYLAQETGGEAGATIIVDVVDVPGSIVEFSGVTQITRLG</sequence>
<dbReference type="HOGENOM" id="CLU_917218_0_0_11"/>
<organism evidence="3 4">
    <name type="scientific">Beutenbergia cavernae (strain ATCC BAA-8 / DSM 12333 / CCUG 43141 / JCM 11478 / NBRC 16432 / NCIMB 13614 / HKI 0122)</name>
    <dbReference type="NCBI Taxonomy" id="471853"/>
    <lineage>
        <taxon>Bacteria</taxon>
        <taxon>Bacillati</taxon>
        <taxon>Actinomycetota</taxon>
        <taxon>Actinomycetes</taxon>
        <taxon>Micrococcales</taxon>
        <taxon>Beutenbergiaceae</taxon>
        <taxon>Beutenbergia</taxon>
    </lineage>
</organism>
<keyword evidence="2" id="KW-0472">Membrane</keyword>
<evidence type="ECO:0000313" key="4">
    <source>
        <dbReference type="Proteomes" id="UP000007962"/>
    </source>
</evidence>
<evidence type="ECO:0000256" key="2">
    <source>
        <dbReference type="SAM" id="Phobius"/>
    </source>
</evidence>
<keyword evidence="2" id="KW-1133">Transmembrane helix</keyword>
<evidence type="ECO:0000313" key="3">
    <source>
        <dbReference type="EMBL" id="ACQ80712.1"/>
    </source>
</evidence>
<keyword evidence="2" id="KW-0812">Transmembrane</keyword>
<reference evidence="3 4" key="1">
    <citation type="journal article" date="2009" name="Stand. Genomic Sci.">
        <title>Complete genome sequence of Beutenbergia cavernae type strain (HKI 0122).</title>
        <authorList>
            <person name="Land M."/>
            <person name="Pukall R."/>
            <person name="Abt B."/>
            <person name="Goker M."/>
            <person name="Rohde M."/>
            <person name="Glavina Del Rio T."/>
            <person name="Tice H."/>
            <person name="Copeland A."/>
            <person name="Cheng J.F."/>
            <person name="Lucas S."/>
            <person name="Chen F."/>
            <person name="Nolan M."/>
            <person name="Bruce D."/>
            <person name="Goodwin L."/>
            <person name="Pitluck S."/>
            <person name="Ivanova N."/>
            <person name="Mavromatis K."/>
            <person name="Ovchinnikova G."/>
            <person name="Pati A."/>
            <person name="Chen A."/>
            <person name="Palaniappan K."/>
            <person name="Hauser L."/>
            <person name="Chang Y.J."/>
            <person name="Jefferies C.C."/>
            <person name="Saunders E."/>
            <person name="Brettin T."/>
            <person name="Detter J.C."/>
            <person name="Han C."/>
            <person name="Chain P."/>
            <person name="Bristow J."/>
            <person name="Eisen J.A."/>
            <person name="Markowitz V."/>
            <person name="Hugenholtz P."/>
            <person name="Kyrpides N.C."/>
            <person name="Klenk H.P."/>
            <person name="Lapidus A."/>
        </authorList>
    </citation>
    <scope>NUCLEOTIDE SEQUENCE [LARGE SCALE GENOMIC DNA]</scope>
    <source>
        <strain evidence="4">ATCC BAA-8 / DSM 12333 / NBRC 16432</strain>
    </source>
</reference>
<dbReference type="EMBL" id="CP001618">
    <property type="protein sequence ID" value="ACQ80712.1"/>
    <property type="molecule type" value="Genomic_DNA"/>
</dbReference>
<keyword evidence="4" id="KW-1185">Reference proteome</keyword>
<feature type="region of interest" description="Disordered" evidence="1">
    <location>
        <begin position="95"/>
        <end position="144"/>
    </location>
</feature>